<organism evidence="1">
    <name type="scientific">marine sediment metagenome</name>
    <dbReference type="NCBI Taxonomy" id="412755"/>
    <lineage>
        <taxon>unclassified sequences</taxon>
        <taxon>metagenomes</taxon>
        <taxon>ecological metagenomes</taxon>
    </lineage>
</organism>
<protein>
    <submittedName>
        <fullName evidence="1">Uncharacterized protein</fullName>
    </submittedName>
</protein>
<dbReference type="EMBL" id="LAZR01065622">
    <property type="protein sequence ID" value="KKK55174.1"/>
    <property type="molecule type" value="Genomic_DNA"/>
</dbReference>
<reference evidence="1" key="1">
    <citation type="journal article" date="2015" name="Nature">
        <title>Complex archaea that bridge the gap between prokaryotes and eukaryotes.</title>
        <authorList>
            <person name="Spang A."/>
            <person name="Saw J.H."/>
            <person name="Jorgensen S.L."/>
            <person name="Zaremba-Niedzwiedzka K."/>
            <person name="Martijn J."/>
            <person name="Lind A.E."/>
            <person name="van Eijk R."/>
            <person name="Schleper C."/>
            <person name="Guy L."/>
            <person name="Ettema T.J."/>
        </authorList>
    </citation>
    <scope>NUCLEOTIDE SEQUENCE</scope>
</reference>
<feature type="non-terminal residue" evidence="1">
    <location>
        <position position="1"/>
    </location>
</feature>
<accession>A0A0F8YLV6</accession>
<sequence length="42" mass="4830">FAPVGHPMFQGEIGKYYVKVMKEKRKQLKPGEHSAISKKLGW</sequence>
<comment type="caution">
    <text evidence="1">The sequence shown here is derived from an EMBL/GenBank/DDBJ whole genome shotgun (WGS) entry which is preliminary data.</text>
</comment>
<evidence type="ECO:0000313" key="1">
    <source>
        <dbReference type="EMBL" id="KKK55174.1"/>
    </source>
</evidence>
<gene>
    <name evidence="1" type="ORF">LCGC14_3077220</name>
</gene>
<proteinExistence type="predicted"/>
<dbReference type="AlphaFoldDB" id="A0A0F8YLV6"/>
<name>A0A0F8YLV6_9ZZZZ</name>